<dbReference type="RefSeq" id="WP_014802288.1">
    <property type="nucleotide sequence ID" value="NC_018020.1"/>
</dbReference>
<reference evidence="3 4" key="1">
    <citation type="submission" date="2012-06" db="EMBL/GenBank/DDBJ databases">
        <title>The complete chromosome of genome of Turneriella parva DSM 21527.</title>
        <authorList>
            <consortium name="US DOE Joint Genome Institute (JGI-PGF)"/>
            <person name="Lucas S."/>
            <person name="Han J."/>
            <person name="Lapidus A."/>
            <person name="Bruce D."/>
            <person name="Goodwin L."/>
            <person name="Pitluck S."/>
            <person name="Peters L."/>
            <person name="Kyrpides N."/>
            <person name="Mavromatis K."/>
            <person name="Ivanova N."/>
            <person name="Mikhailova N."/>
            <person name="Chertkov O."/>
            <person name="Detter J.C."/>
            <person name="Tapia R."/>
            <person name="Han C."/>
            <person name="Land M."/>
            <person name="Hauser L."/>
            <person name="Markowitz V."/>
            <person name="Cheng J.-F."/>
            <person name="Hugenholtz P."/>
            <person name="Woyke T."/>
            <person name="Wu D."/>
            <person name="Gronow S."/>
            <person name="Wellnitz S."/>
            <person name="Brambilla E."/>
            <person name="Klenk H.-P."/>
            <person name="Eisen J.A."/>
        </authorList>
    </citation>
    <scope>NUCLEOTIDE SEQUENCE [LARGE SCALE GENOMIC DNA]</scope>
    <source>
        <strain evidence="4">ATCC BAA-1111 / DSM 21527 / NCTC 11395 / H</strain>
    </source>
</reference>
<dbReference type="SUPFAM" id="SSF50939">
    <property type="entry name" value="Sialidases"/>
    <property type="match status" value="1"/>
</dbReference>
<protein>
    <recommendedName>
        <fullName evidence="2">SbsA Ig-like domain-containing protein</fullName>
    </recommendedName>
</protein>
<dbReference type="Pfam" id="PF13205">
    <property type="entry name" value="Big_5"/>
    <property type="match status" value="1"/>
</dbReference>
<keyword evidence="4" id="KW-1185">Reference proteome</keyword>
<dbReference type="Proteomes" id="UP000006048">
    <property type="component" value="Chromosome"/>
</dbReference>
<dbReference type="InterPro" id="IPR036278">
    <property type="entry name" value="Sialidase_sf"/>
</dbReference>
<dbReference type="InterPro" id="IPR032812">
    <property type="entry name" value="SbsA_Ig"/>
</dbReference>
<accession>I4B3B4</accession>
<organism evidence="3 4">
    <name type="scientific">Turneriella parva (strain ATCC BAA-1111 / DSM 21527 / NCTC 11395 / H)</name>
    <name type="common">Leptospira parva</name>
    <dbReference type="NCBI Taxonomy" id="869212"/>
    <lineage>
        <taxon>Bacteria</taxon>
        <taxon>Pseudomonadati</taxon>
        <taxon>Spirochaetota</taxon>
        <taxon>Spirochaetia</taxon>
        <taxon>Leptospirales</taxon>
        <taxon>Leptospiraceae</taxon>
        <taxon>Turneriella</taxon>
    </lineage>
</organism>
<gene>
    <name evidence="3" type="ordered locus">Turpa_1123</name>
</gene>
<dbReference type="KEGG" id="tpx:Turpa_1123"/>
<evidence type="ECO:0000313" key="3">
    <source>
        <dbReference type="EMBL" id="AFM11771.1"/>
    </source>
</evidence>
<sequence length="441" mass="46913">MKKTRTNNRIRIAILLTVATGLNPWLPVFIQCAYNPNDNCLNPASSCFVPDKEPPTIANSSPANGATIRSASDLVTITFSEPVKNATVTSNYVFSGVGGSGLAAASVNKINDREYRLTVTGVLGQGAVALSINQITDWAGNPYTGALNFTASQDLNWTQTDSLTSRLWTNLAFGNNRFVLVSSGTNFNKFSIDNGHTWADATNPNGSWNNIIYGGGLFVATAGSGTDRIMTSPDGITWTVRTQPEANSWSSVAYGNGLYVGVSSSGTNRVMTSSDGVTWISQPVTIDIGWAVIAYGNGSFVALGSSGGAAERAMKSTDGINWTYHTLPENNAWRKIVYAEGLFVAISNAGTTRVITSPDGENWTGRTVPNQSWYNLSYGDGLFVAIALSTNLTMRSTNGIDWTLNTALLPGSGSWNSVAFGNGTFVTCMQSSVTCAWASWP</sequence>
<dbReference type="OrthoDB" id="320627at2"/>
<evidence type="ECO:0000256" key="1">
    <source>
        <dbReference type="ARBA" id="ARBA00022729"/>
    </source>
</evidence>
<keyword evidence="1" id="KW-0732">Signal</keyword>
<evidence type="ECO:0000313" key="4">
    <source>
        <dbReference type="Proteomes" id="UP000006048"/>
    </source>
</evidence>
<evidence type="ECO:0000259" key="2">
    <source>
        <dbReference type="Pfam" id="PF13205"/>
    </source>
</evidence>
<dbReference type="STRING" id="869212.Turpa_1123"/>
<dbReference type="HOGENOM" id="CLU_621020_0_0_12"/>
<dbReference type="PATRIC" id="fig|869212.3.peg.1105"/>
<dbReference type="Gene3D" id="2.60.40.1220">
    <property type="match status" value="1"/>
</dbReference>
<feature type="domain" description="SbsA Ig-like" evidence="2">
    <location>
        <begin position="51"/>
        <end position="150"/>
    </location>
</feature>
<dbReference type="EMBL" id="CP002959">
    <property type="protein sequence ID" value="AFM11771.1"/>
    <property type="molecule type" value="Genomic_DNA"/>
</dbReference>
<proteinExistence type="predicted"/>
<dbReference type="AlphaFoldDB" id="I4B3B4"/>
<dbReference type="InterPro" id="IPR014755">
    <property type="entry name" value="Cu-Rt/internalin_Ig-like"/>
</dbReference>
<name>I4B3B4_TURPD</name>